<dbReference type="AlphaFoldDB" id="A0A4R3UNA7"/>
<keyword evidence="2" id="KW-1185">Reference proteome</keyword>
<gene>
    <name evidence="1" type="ORF">EV671_102333</name>
</gene>
<protein>
    <recommendedName>
        <fullName evidence="3">Amino acid ABC transporter substrate-binding protein (PAAT family)</fullName>
    </recommendedName>
</protein>
<dbReference type="Gene3D" id="3.40.190.10">
    <property type="entry name" value="Periplasmic binding protein-like II"/>
    <property type="match status" value="2"/>
</dbReference>
<dbReference type="Proteomes" id="UP000295110">
    <property type="component" value="Unassembled WGS sequence"/>
</dbReference>
<sequence>MNAVLRARLLAWLLGGLLLGARADVRVVTSVYEPYRIGPESGLVVEAFLAACRAAGLEAPRIEMMPSERARRTFEADPGVILIDSDTSMNTMAGRVHYAMLKQWPYQVSLYYLKASFAPGGIVGVKDVAGKQMGYYRGDQATLRYFEELGASMVSLDPQSRLFPMLLKGRIDVMVSDDLTADWELTRLDPRWHERIAAFGPFHSGHAGPVYHLGAPEVAAFLARYQDGYRRIEADGSLQTILARYQRGRQP</sequence>
<dbReference type="EMBL" id="SMBU01000023">
    <property type="protein sequence ID" value="TCU92167.1"/>
    <property type="molecule type" value="Genomic_DNA"/>
</dbReference>
<dbReference type="SUPFAM" id="SSF53850">
    <property type="entry name" value="Periplasmic binding protein-like II"/>
    <property type="match status" value="1"/>
</dbReference>
<accession>A0A4R3UNA7</accession>
<evidence type="ECO:0000313" key="2">
    <source>
        <dbReference type="Proteomes" id="UP000295110"/>
    </source>
</evidence>
<comment type="caution">
    <text evidence="1">The sequence shown here is derived from an EMBL/GenBank/DDBJ whole genome shotgun (WGS) entry which is preliminary data.</text>
</comment>
<proteinExistence type="predicted"/>
<dbReference type="RefSeq" id="WP_132574045.1">
    <property type="nucleotide sequence ID" value="NZ_CBCSGL010000020.1"/>
</dbReference>
<reference evidence="1 2" key="1">
    <citation type="submission" date="2019-03" db="EMBL/GenBank/DDBJ databases">
        <title>Genomic Encyclopedia of Type Strains, Phase IV (KMG-IV): sequencing the most valuable type-strain genomes for metagenomic binning, comparative biology and taxonomic classification.</title>
        <authorList>
            <person name="Goeker M."/>
        </authorList>
    </citation>
    <scope>NUCLEOTIDE SEQUENCE [LARGE SCALE GENOMIC DNA]</scope>
    <source>
        <strain evidence="1 2">DSM 654</strain>
    </source>
</reference>
<name>A0A4R3UNA7_ROSSA</name>
<dbReference type="OrthoDB" id="245568at2"/>
<evidence type="ECO:0008006" key="3">
    <source>
        <dbReference type="Google" id="ProtNLM"/>
    </source>
</evidence>
<organism evidence="1 2">
    <name type="scientific">Roseateles saccharophilus</name>
    <name type="common">Pseudomonas saccharophila</name>
    <dbReference type="NCBI Taxonomy" id="304"/>
    <lineage>
        <taxon>Bacteria</taxon>
        <taxon>Pseudomonadati</taxon>
        <taxon>Pseudomonadota</taxon>
        <taxon>Betaproteobacteria</taxon>
        <taxon>Burkholderiales</taxon>
        <taxon>Sphaerotilaceae</taxon>
        <taxon>Roseateles</taxon>
    </lineage>
</organism>
<evidence type="ECO:0000313" key="1">
    <source>
        <dbReference type="EMBL" id="TCU92167.1"/>
    </source>
</evidence>